<keyword evidence="4" id="KW-1185">Reference proteome</keyword>
<dbReference type="Pfam" id="PF04149">
    <property type="entry name" value="DUF397"/>
    <property type="match status" value="1"/>
</dbReference>
<proteinExistence type="predicted"/>
<dbReference type="KEGG" id="salf:SMD44_01993"/>
<dbReference type="InterPro" id="IPR007278">
    <property type="entry name" value="DUF397"/>
</dbReference>
<dbReference type="AlphaFoldDB" id="A0A1Z1W862"/>
<evidence type="ECO:0000256" key="1">
    <source>
        <dbReference type="SAM" id="MobiDB-lite"/>
    </source>
</evidence>
<protein>
    <recommendedName>
        <fullName evidence="2">DUF397 domain-containing protein</fullName>
    </recommendedName>
</protein>
<evidence type="ECO:0000313" key="3">
    <source>
        <dbReference type="EMBL" id="ARX82580.1"/>
    </source>
</evidence>
<dbReference type="OrthoDB" id="4296483at2"/>
<dbReference type="Proteomes" id="UP000195880">
    <property type="component" value="Chromosome"/>
</dbReference>
<gene>
    <name evidence="3" type="ORF">SMD44_01993</name>
</gene>
<dbReference type="EMBL" id="CP021748">
    <property type="protein sequence ID" value="ARX82580.1"/>
    <property type="molecule type" value="Genomic_DNA"/>
</dbReference>
<organism evidence="3 4">
    <name type="scientific">Streptomyces alboflavus</name>
    <dbReference type="NCBI Taxonomy" id="67267"/>
    <lineage>
        <taxon>Bacteria</taxon>
        <taxon>Bacillati</taxon>
        <taxon>Actinomycetota</taxon>
        <taxon>Actinomycetes</taxon>
        <taxon>Kitasatosporales</taxon>
        <taxon>Streptomycetaceae</taxon>
        <taxon>Streptomyces</taxon>
    </lineage>
</organism>
<feature type="region of interest" description="Disordered" evidence="1">
    <location>
        <begin position="1"/>
        <end position="20"/>
    </location>
</feature>
<sequence length="88" mass="9382">MRTRSGDADSCERTGQGGGVADAYLPAAQWFKSSYTATAGGDCVEVARPGDRVWVRDSNRRGETHLAVTPPAWRAFVRAVASGRVGVE</sequence>
<feature type="compositionally biased region" description="Basic and acidic residues" evidence="1">
    <location>
        <begin position="1"/>
        <end position="12"/>
    </location>
</feature>
<accession>A0A1Z1W862</accession>
<feature type="domain" description="DUF397" evidence="2">
    <location>
        <begin position="28"/>
        <end position="80"/>
    </location>
</feature>
<name>A0A1Z1W862_9ACTN</name>
<evidence type="ECO:0000313" key="4">
    <source>
        <dbReference type="Proteomes" id="UP000195880"/>
    </source>
</evidence>
<dbReference type="RefSeq" id="WP_078619328.1">
    <property type="nucleotide sequence ID" value="NZ_JBHYII010000037.1"/>
</dbReference>
<reference evidence="3 4" key="1">
    <citation type="submission" date="2017-05" db="EMBL/GenBank/DDBJ databases">
        <title>Streptomyces alboflavus Genome sequencing and assembly.</title>
        <authorList>
            <person name="Wang Y."/>
            <person name="Du B."/>
            <person name="Ding Y."/>
            <person name="Liu H."/>
            <person name="Hou Q."/>
            <person name="Liu K."/>
            <person name="Wang C."/>
            <person name="Yao L."/>
        </authorList>
    </citation>
    <scope>NUCLEOTIDE SEQUENCE [LARGE SCALE GENOMIC DNA]</scope>
    <source>
        <strain evidence="3 4">MDJK44</strain>
    </source>
</reference>
<evidence type="ECO:0000259" key="2">
    <source>
        <dbReference type="Pfam" id="PF04149"/>
    </source>
</evidence>